<protein>
    <recommendedName>
        <fullName evidence="8">Phosphotriesterase</fullName>
    </recommendedName>
</protein>
<dbReference type="AlphaFoldDB" id="W4MA68"/>
<dbReference type="GO" id="GO:0016788">
    <property type="term" value="F:hydrolase activity, acting on ester bonds"/>
    <property type="evidence" value="ECO:0007669"/>
    <property type="project" value="InterPro"/>
</dbReference>
<feature type="binding site" evidence="4">
    <location>
        <position position="22"/>
    </location>
    <ligand>
        <name>Zn(2+)</name>
        <dbReference type="ChEBI" id="CHEBI:29105"/>
        <label>1</label>
    </ligand>
</feature>
<dbReference type="PROSITE" id="PS01322">
    <property type="entry name" value="PHOSPHOTRIESTERASE_1"/>
    <property type="match status" value="1"/>
</dbReference>
<evidence type="ECO:0000313" key="6">
    <source>
        <dbReference type="EMBL" id="ETX07090.1"/>
    </source>
</evidence>
<dbReference type="SUPFAM" id="SSF51556">
    <property type="entry name" value="Metallo-dependent hydrolases"/>
    <property type="match status" value="1"/>
</dbReference>
<accession>W4MA68</accession>
<evidence type="ECO:0008006" key="8">
    <source>
        <dbReference type="Google" id="ProtNLM"/>
    </source>
</evidence>
<feature type="binding site" evidence="4">
    <location>
        <position position="196"/>
    </location>
    <ligand>
        <name>Zn(2+)</name>
        <dbReference type="ChEBI" id="CHEBI:29105"/>
        <label>2</label>
    </ligand>
</feature>
<dbReference type="InterPro" id="IPR032466">
    <property type="entry name" value="Metal_Hydrolase"/>
</dbReference>
<keyword evidence="7" id="KW-1185">Reference proteome</keyword>
<evidence type="ECO:0000256" key="2">
    <source>
        <dbReference type="ARBA" id="ARBA00022801"/>
    </source>
</evidence>
<dbReference type="InterPro" id="IPR017947">
    <property type="entry name" value="AryldialkylPase_Zn-BS"/>
</dbReference>
<feature type="binding site" evidence="4">
    <location>
        <position position="167"/>
    </location>
    <ligand>
        <name>Zn(2+)</name>
        <dbReference type="ChEBI" id="CHEBI:29105"/>
        <label>2</label>
    </ligand>
</feature>
<reference evidence="6 7" key="1">
    <citation type="journal article" date="2014" name="Nature">
        <title>An environmental bacterial taxon with a large and distinct metabolic repertoire.</title>
        <authorList>
            <person name="Wilson M.C."/>
            <person name="Mori T."/>
            <person name="Ruckert C."/>
            <person name="Uria A.R."/>
            <person name="Helf M.J."/>
            <person name="Takada K."/>
            <person name="Gernert C."/>
            <person name="Steffens U.A."/>
            <person name="Heycke N."/>
            <person name="Schmitt S."/>
            <person name="Rinke C."/>
            <person name="Helfrich E.J."/>
            <person name="Brachmann A.O."/>
            <person name="Gurgui C."/>
            <person name="Wakimoto T."/>
            <person name="Kracht M."/>
            <person name="Crusemann M."/>
            <person name="Hentschel U."/>
            <person name="Abe I."/>
            <person name="Matsunaga S."/>
            <person name="Kalinowski J."/>
            <person name="Takeyama H."/>
            <person name="Piel J."/>
        </authorList>
    </citation>
    <scope>NUCLEOTIDE SEQUENCE [LARGE SCALE GENOMIC DNA]</scope>
    <source>
        <strain evidence="7">TSY2</strain>
    </source>
</reference>
<gene>
    <name evidence="6" type="ORF">ETSY2_13210</name>
</gene>
<evidence type="ECO:0000256" key="1">
    <source>
        <dbReference type="ARBA" id="ARBA00022723"/>
    </source>
</evidence>
<dbReference type="Proteomes" id="UP000019140">
    <property type="component" value="Unassembled WGS sequence"/>
</dbReference>
<dbReference type="PANTHER" id="PTHR10819:SF3">
    <property type="entry name" value="PHOSPHOTRIESTERASE-RELATED PROTEIN"/>
    <property type="match status" value="1"/>
</dbReference>
<dbReference type="InterPro" id="IPR001559">
    <property type="entry name" value="Phosphotriesterase"/>
</dbReference>
<dbReference type="PANTHER" id="PTHR10819">
    <property type="entry name" value="PHOSPHOTRIESTERASE-RELATED"/>
    <property type="match status" value="1"/>
</dbReference>
<feature type="binding site" description="via carbamate group" evidence="4">
    <location>
        <position position="134"/>
    </location>
    <ligand>
        <name>Zn(2+)</name>
        <dbReference type="ChEBI" id="CHEBI:29105"/>
        <label>2</label>
    </ligand>
</feature>
<evidence type="ECO:0000256" key="5">
    <source>
        <dbReference type="PROSITE-ProRule" id="PRU00679"/>
    </source>
</evidence>
<dbReference type="HOGENOM" id="CLU_054760_1_0_7"/>
<comment type="cofactor">
    <cofactor evidence="4">
        <name>a divalent metal cation</name>
        <dbReference type="ChEBI" id="CHEBI:60240"/>
    </cofactor>
    <text evidence="4">Binds 2 divalent metal cations per subunit.</text>
</comment>
<dbReference type="Gene3D" id="3.20.20.140">
    <property type="entry name" value="Metal-dependent hydrolases"/>
    <property type="match status" value="1"/>
</dbReference>
<feature type="binding site" description="via carbamate group" evidence="4">
    <location>
        <position position="134"/>
    </location>
    <ligand>
        <name>Zn(2+)</name>
        <dbReference type="ChEBI" id="CHEBI:29105"/>
        <label>1</label>
    </ligand>
</feature>
<feature type="binding site" evidence="4">
    <location>
        <position position="24"/>
    </location>
    <ligand>
        <name>Zn(2+)</name>
        <dbReference type="ChEBI" id="CHEBI:29105"/>
        <label>1</label>
    </ligand>
</feature>
<comment type="similarity">
    <text evidence="5">Belongs to the metallo-dependent hydrolases superfamily. Phosphotriesterase family.</text>
</comment>
<feature type="binding site" evidence="4">
    <location>
        <position position="252"/>
    </location>
    <ligand>
        <name>Zn(2+)</name>
        <dbReference type="ChEBI" id="CHEBI:29105"/>
        <label>1</label>
    </ligand>
</feature>
<name>W4MA68_9BACT</name>
<dbReference type="PROSITE" id="PS51347">
    <property type="entry name" value="PHOSPHOTRIESTERASE_2"/>
    <property type="match status" value="1"/>
</dbReference>
<keyword evidence="1 4" id="KW-0479">Metal-binding</keyword>
<proteinExistence type="inferred from homology"/>
<comment type="caution">
    <text evidence="6">The sequence shown here is derived from an EMBL/GenBank/DDBJ whole genome shotgun (WGS) entry which is preliminary data.</text>
</comment>
<dbReference type="EMBL" id="AZHX01000533">
    <property type="protein sequence ID" value="ETX07090.1"/>
    <property type="molecule type" value="Genomic_DNA"/>
</dbReference>
<sequence>MTQINSVLGPISPDDLGFTLMHEHVMVSASGLYDSYPDLIGPDRETKAIACLKAAKAAGIDTMVDATTFDLGRNPELLRTVSEASGVNIINVTGWWLDVPRFIRGVSVNQMKREFIRDIEEGFRGTGIKAGILKCAADFEGVTEPLETMARAAARAQVETGLPMMVHSYPTGQVARRQIEIFKEEGVDLTRVKIDHSNDTTDIEYLEWILDQGCYLGLDRYPGRLVSPHMRTVTLKTLIDRGHADRLCPSHDCLCLSVMKENPDGTMPKDHESGLRNPDKYLYMHKHVIPELEKMGVSQDTIEMLFVDNPRRFFGGS</sequence>
<feature type="modified residue" description="N6-carboxylysine" evidence="3 5">
    <location>
        <position position="134"/>
    </location>
</feature>
<dbReference type="GO" id="GO:0008270">
    <property type="term" value="F:zinc ion binding"/>
    <property type="evidence" value="ECO:0007669"/>
    <property type="project" value="InterPro"/>
</dbReference>
<dbReference type="Pfam" id="PF02126">
    <property type="entry name" value="PTE"/>
    <property type="match status" value="1"/>
</dbReference>
<evidence type="ECO:0000313" key="7">
    <source>
        <dbReference type="Proteomes" id="UP000019140"/>
    </source>
</evidence>
<evidence type="ECO:0000256" key="3">
    <source>
        <dbReference type="PIRSR" id="PIRSR601559-50"/>
    </source>
</evidence>
<organism evidence="6 7">
    <name type="scientific">Candidatus Entotheonella gemina</name>
    <dbReference type="NCBI Taxonomy" id="1429439"/>
    <lineage>
        <taxon>Bacteria</taxon>
        <taxon>Pseudomonadati</taxon>
        <taxon>Nitrospinota/Tectimicrobiota group</taxon>
        <taxon>Candidatus Tectimicrobiota</taxon>
        <taxon>Candidatus Entotheonellia</taxon>
        <taxon>Candidatus Entotheonellales</taxon>
        <taxon>Candidatus Entotheonellaceae</taxon>
        <taxon>Candidatus Entotheonella</taxon>
    </lineage>
</organism>
<evidence type="ECO:0000256" key="4">
    <source>
        <dbReference type="PIRSR" id="PIRSR601559-51"/>
    </source>
</evidence>
<keyword evidence="2" id="KW-0378">Hydrolase</keyword>